<keyword evidence="3" id="KW-1185">Reference proteome</keyword>
<organism evidence="2 3">
    <name type="scientific">Dorcoceras hygrometricum</name>
    <dbReference type="NCBI Taxonomy" id="472368"/>
    <lineage>
        <taxon>Eukaryota</taxon>
        <taxon>Viridiplantae</taxon>
        <taxon>Streptophyta</taxon>
        <taxon>Embryophyta</taxon>
        <taxon>Tracheophyta</taxon>
        <taxon>Spermatophyta</taxon>
        <taxon>Magnoliopsida</taxon>
        <taxon>eudicotyledons</taxon>
        <taxon>Gunneridae</taxon>
        <taxon>Pentapetalae</taxon>
        <taxon>asterids</taxon>
        <taxon>lamiids</taxon>
        <taxon>Lamiales</taxon>
        <taxon>Gesneriaceae</taxon>
        <taxon>Didymocarpoideae</taxon>
        <taxon>Trichosporeae</taxon>
        <taxon>Loxocarpinae</taxon>
        <taxon>Dorcoceras</taxon>
    </lineage>
</organism>
<sequence length="152" mass="17301">MPPRRGRTTRRTVEESRAGSDDDVHQVENVTRQIGEMELVLARFQRTNPPTFAATEGGASAESCLVQMEELFETLEYAREKRLKLAVLQLRDNAELWWRGTSRILRDSGEVITWESFCEAFLLGNHGGSGSRLPARQRKNKNLGRETINTIK</sequence>
<evidence type="ECO:0000256" key="1">
    <source>
        <dbReference type="SAM" id="MobiDB-lite"/>
    </source>
</evidence>
<evidence type="ECO:0000313" key="3">
    <source>
        <dbReference type="Proteomes" id="UP000250235"/>
    </source>
</evidence>
<evidence type="ECO:0008006" key="4">
    <source>
        <dbReference type="Google" id="ProtNLM"/>
    </source>
</evidence>
<proteinExistence type="predicted"/>
<name>A0A2Z7D7I5_9LAMI</name>
<gene>
    <name evidence="2" type="ORF">F511_27058</name>
</gene>
<dbReference type="EMBL" id="KQ990555">
    <property type="protein sequence ID" value="KZV53046.1"/>
    <property type="molecule type" value="Genomic_DNA"/>
</dbReference>
<feature type="region of interest" description="Disordered" evidence="1">
    <location>
        <begin position="1"/>
        <end position="24"/>
    </location>
</feature>
<evidence type="ECO:0000313" key="2">
    <source>
        <dbReference type="EMBL" id="KZV53046.1"/>
    </source>
</evidence>
<protein>
    <recommendedName>
        <fullName evidence="4">Retrotransposon gag domain-containing protein</fullName>
    </recommendedName>
</protein>
<dbReference type="AlphaFoldDB" id="A0A2Z7D7I5"/>
<feature type="compositionally biased region" description="Basic and acidic residues" evidence="1">
    <location>
        <begin position="11"/>
        <end position="24"/>
    </location>
</feature>
<reference evidence="2 3" key="1">
    <citation type="journal article" date="2015" name="Proc. Natl. Acad. Sci. U.S.A.">
        <title>The resurrection genome of Boea hygrometrica: A blueprint for survival of dehydration.</title>
        <authorList>
            <person name="Xiao L."/>
            <person name="Yang G."/>
            <person name="Zhang L."/>
            <person name="Yang X."/>
            <person name="Zhao S."/>
            <person name="Ji Z."/>
            <person name="Zhou Q."/>
            <person name="Hu M."/>
            <person name="Wang Y."/>
            <person name="Chen M."/>
            <person name="Xu Y."/>
            <person name="Jin H."/>
            <person name="Xiao X."/>
            <person name="Hu G."/>
            <person name="Bao F."/>
            <person name="Hu Y."/>
            <person name="Wan P."/>
            <person name="Li L."/>
            <person name="Deng X."/>
            <person name="Kuang T."/>
            <person name="Xiang C."/>
            <person name="Zhu J.K."/>
            <person name="Oliver M.J."/>
            <person name="He Y."/>
        </authorList>
    </citation>
    <scope>NUCLEOTIDE SEQUENCE [LARGE SCALE GENOMIC DNA]</scope>
    <source>
        <strain evidence="3">cv. XS01</strain>
    </source>
</reference>
<accession>A0A2Z7D7I5</accession>
<dbReference type="Proteomes" id="UP000250235">
    <property type="component" value="Unassembled WGS sequence"/>
</dbReference>
<feature type="compositionally biased region" description="Basic residues" evidence="1">
    <location>
        <begin position="1"/>
        <end position="10"/>
    </location>
</feature>